<evidence type="ECO:0000313" key="2">
    <source>
        <dbReference type="EMBL" id="MFD1611140.1"/>
    </source>
</evidence>
<proteinExistence type="predicted"/>
<evidence type="ECO:0000259" key="1">
    <source>
        <dbReference type="Pfam" id="PF13460"/>
    </source>
</evidence>
<feature type="domain" description="NAD(P)-binding" evidence="1">
    <location>
        <begin position="3"/>
        <end position="150"/>
    </location>
</feature>
<dbReference type="RefSeq" id="WP_380887475.1">
    <property type="nucleotide sequence ID" value="NZ_JBHUDY010000001.1"/>
</dbReference>
<protein>
    <submittedName>
        <fullName evidence="2">NAD(P)H-binding protein</fullName>
    </submittedName>
</protein>
<keyword evidence="3" id="KW-1185">Reference proteome</keyword>
<dbReference type="SUPFAM" id="SSF51735">
    <property type="entry name" value="NAD(P)-binding Rossmann-fold domains"/>
    <property type="match status" value="1"/>
</dbReference>
<gene>
    <name evidence="2" type="ORF">ACFSCW_04920</name>
</gene>
<evidence type="ECO:0000313" key="3">
    <source>
        <dbReference type="Proteomes" id="UP001597115"/>
    </source>
</evidence>
<dbReference type="PANTHER" id="PTHR14097">
    <property type="entry name" value="OXIDOREDUCTASE HTATIP2"/>
    <property type="match status" value="1"/>
</dbReference>
<dbReference type="InterPro" id="IPR016040">
    <property type="entry name" value="NAD(P)-bd_dom"/>
</dbReference>
<sequence>MAGGTGLVGSLVADALARRPDVELSSLVRAPTRPRDRTIDFDALVADPAGTVGPVDVDVGISCLGTTIRKAESQAAFRRVDQDYVFAVARSARDNGARQFILMSSVGAGGRAFYLRVKGEVEEAVRGLGFERLDIIRPGLLLGDRAERRVAERLAQAAMPILNPLLRGRLEQYAAVPAAAVANAIVQLVGAPGAGVHIAHTREIIGGSDLAG</sequence>
<name>A0ABW4I0K4_9SPHN</name>
<dbReference type="EMBL" id="JBHUDY010000001">
    <property type="protein sequence ID" value="MFD1611140.1"/>
    <property type="molecule type" value="Genomic_DNA"/>
</dbReference>
<dbReference type="InterPro" id="IPR036291">
    <property type="entry name" value="NAD(P)-bd_dom_sf"/>
</dbReference>
<accession>A0ABW4I0K4</accession>
<dbReference type="Pfam" id="PF13460">
    <property type="entry name" value="NAD_binding_10"/>
    <property type="match status" value="1"/>
</dbReference>
<reference evidence="3" key="1">
    <citation type="journal article" date="2019" name="Int. J. Syst. Evol. Microbiol.">
        <title>The Global Catalogue of Microorganisms (GCM) 10K type strain sequencing project: providing services to taxonomists for standard genome sequencing and annotation.</title>
        <authorList>
            <consortium name="The Broad Institute Genomics Platform"/>
            <consortium name="The Broad Institute Genome Sequencing Center for Infectious Disease"/>
            <person name="Wu L."/>
            <person name="Ma J."/>
        </authorList>
    </citation>
    <scope>NUCLEOTIDE SEQUENCE [LARGE SCALE GENOMIC DNA]</scope>
    <source>
        <strain evidence="3">CGMCC 1.16275</strain>
    </source>
</reference>
<dbReference type="PANTHER" id="PTHR14097:SF7">
    <property type="entry name" value="OXIDOREDUCTASE HTATIP2"/>
    <property type="match status" value="1"/>
</dbReference>
<comment type="caution">
    <text evidence="2">The sequence shown here is derived from an EMBL/GenBank/DDBJ whole genome shotgun (WGS) entry which is preliminary data.</text>
</comment>
<dbReference type="Proteomes" id="UP001597115">
    <property type="component" value="Unassembled WGS sequence"/>
</dbReference>
<dbReference type="Gene3D" id="3.40.50.720">
    <property type="entry name" value="NAD(P)-binding Rossmann-like Domain"/>
    <property type="match status" value="1"/>
</dbReference>
<organism evidence="2 3">
    <name type="scientific">Sphingomonas tabacisoli</name>
    <dbReference type="NCBI Taxonomy" id="2249466"/>
    <lineage>
        <taxon>Bacteria</taxon>
        <taxon>Pseudomonadati</taxon>
        <taxon>Pseudomonadota</taxon>
        <taxon>Alphaproteobacteria</taxon>
        <taxon>Sphingomonadales</taxon>
        <taxon>Sphingomonadaceae</taxon>
        <taxon>Sphingomonas</taxon>
    </lineage>
</organism>